<keyword evidence="2" id="KW-1185">Reference proteome</keyword>
<organism evidence="1 2">
    <name type="scientific">Trichonephila clavata</name>
    <name type="common">Joro spider</name>
    <name type="synonym">Nephila clavata</name>
    <dbReference type="NCBI Taxonomy" id="2740835"/>
    <lineage>
        <taxon>Eukaryota</taxon>
        <taxon>Metazoa</taxon>
        <taxon>Ecdysozoa</taxon>
        <taxon>Arthropoda</taxon>
        <taxon>Chelicerata</taxon>
        <taxon>Arachnida</taxon>
        <taxon>Araneae</taxon>
        <taxon>Araneomorphae</taxon>
        <taxon>Entelegynae</taxon>
        <taxon>Araneoidea</taxon>
        <taxon>Nephilidae</taxon>
        <taxon>Trichonephila</taxon>
    </lineage>
</organism>
<sequence length="160" mass="18366">MRGVAEIVIQGETKVIYACRPVYCPIKKQERVVWKAWIDTSKHDGLGFIGIDSDFKKFLYWNDCLGVWDVGCLNSTLNEKDHPPSLSVRFQTFIGINAWRSSSQDCACTLFRRDYLWSTSPPSFKNLNCPNLFSVGFKCEIQCIGMTVWECGMWVVLILH</sequence>
<evidence type="ECO:0000313" key="1">
    <source>
        <dbReference type="EMBL" id="GFQ88276.1"/>
    </source>
</evidence>
<gene>
    <name evidence="1" type="ORF">TNCT_604361</name>
</gene>
<name>A0A8X6KXZ2_TRICU</name>
<dbReference type="EMBL" id="BMAO01003493">
    <property type="protein sequence ID" value="GFQ88276.1"/>
    <property type="molecule type" value="Genomic_DNA"/>
</dbReference>
<proteinExistence type="predicted"/>
<accession>A0A8X6KXZ2</accession>
<dbReference type="AlphaFoldDB" id="A0A8X6KXZ2"/>
<comment type="caution">
    <text evidence="1">The sequence shown here is derived from an EMBL/GenBank/DDBJ whole genome shotgun (WGS) entry which is preliminary data.</text>
</comment>
<dbReference type="Proteomes" id="UP000887116">
    <property type="component" value="Unassembled WGS sequence"/>
</dbReference>
<protein>
    <submittedName>
        <fullName evidence="1">Uncharacterized protein</fullName>
    </submittedName>
</protein>
<reference evidence="1" key="1">
    <citation type="submission" date="2020-07" db="EMBL/GenBank/DDBJ databases">
        <title>Multicomponent nature underlies the extraordinary mechanical properties of spider dragline silk.</title>
        <authorList>
            <person name="Kono N."/>
            <person name="Nakamura H."/>
            <person name="Mori M."/>
            <person name="Yoshida Y."/>
            <person name="Ohtoshi R."/>
            <person name="Malay A.D."/>
            <person name="Moran D.A.P."/>
            <person name="Tomita M."/>
            <person name="Numata K."/>
            <person name="Arakawa K."/>
        </authorList>
    </citation>
    <scope>NUCLEOTIDE SEQUENCE</scope>
</reference>
<evidence type="ECO:0000313" key="2">
    <source>
        <dbReference type="Proteomes" id="UP000887116"/>
    </source>
</evidence>